<evidence type="ECO:0000313" key="1">
    <source>
        <dbReference type="EMBL" id="OGK41845.1"/>
    </source>
</evidence>
<reference evidence="1 2" key="1">
    <citation type="journal article" date="2016" name="Nat. Commun.">
        <title>Thousands of microbial genomes shed light on interconnected biogeochemical processes in an aquifer system.</title>
        <authorList>
            <person name="Anantharaman K."/>
            <person name="Brown C.T."/>
            <person name="Hug L.A."/>
            <person name="Sharon I."/>
            <person name="Castelle C.J."/>
            <person name="Probst A.J."/>
            <person name="Thomas B.C."/>
            <person name="Singh A."/>
            <person name="Wilkins M.J."/>
            <person name="Karaoz U."/>
            <person name="Brodie E.L."/>
            <person name="Williams K.H."/>
            <person name="Hubbard S.S."/>
            <person name="Banfield J.F."/>
        </authorList>
    </citation>
    <scope>NUCLEOTIDE SEQUENCE [LARGE SCALE GENOMIC DNA]</scope>
</reference>
<organism evidence="1 2">
    <name type="scientific">Candidatus Roizmanbacteria bacterium RIFCSPLOWO2_01_FULL_37_12</name>
    <dbReference type="NCBI Taxonomy" id="1802056"/>
    <lineage>
        <taxon>Bacteria</taxon>
        <taxon>Candidatus Roizmaniibacteriota</taxon>
    </lineage>
</organism>
<dbReference type="AlphaFoldDB" id="A0A1F7IES5"/>
<comment type="caution">
    <text evidence="1">The sequence shown here is derived from an EMBL/GenBank/DDBJ whole genome shotgun (WGS) entry which is preliminary data.</text>
</comment>
<protein>
    <recommendedName>
        <fullName evidence="3">ATP-grasp domain-containing protein</fullName>
    </recommendedName>
</protein>
<proteinExistence type="predicted"/>
<evidence type="ECO:0000313" key="2">
    <source>
        <dbReference type="Proteomes" id="UP000177698"/>
    </source>
</evidence>
<gene>
    <name evidence="1" type="ORF">A2954_03995</name>
</gene>
<name>A0A1F7IES5_9BACT</name>
<accession>A0A1F7IES5</accession>
<dbReference type="Proteomes" id="UP000177698">
    <property type="component" value="Unassembled WGS sequence"/>
</dbReference>
<dbReference type="EMBL" id="MGAG01000009">
    <property type="protein sequence ID" value="OGK41845.1"/>
    <property type="molecule type" value="Genomic_DNA"/>
</dbReference>
<evidence type="ECO:0008006" key="3">
    <source>
        <dbReference type="Google" id="ProtNLM"/>
    </source>
</evidence>
<sequence>MQTEYTGTEYFKAPKHFKTVRLNHEQIIQRGVNNGFGSVTARCHGMSQNGFDHVVVRNFITGDPRVSPITDPQGDVYLSYLAVSASERYERPISFPMLPGLLEIYEQHGLIPSVKEMLDRIIIVNPQFKNNEIKGHPFTDPVVLALQQFNHLGPGIFSATFPTVDTIKSARSLGLEIIQSADLINANKAHLREYSKRYGISMIFGNVIRKTDDIYKTLEDLQRRNSGKVWLKIPFASGGDGVKSYQGIMSEQRLLQAIKEFRFLLKRAFEVAEFENTGISHLWPEDSLTPFGGLVLEQDVFDAYGKEFDITICSNALEIGFDGTVTDLGDFKQITVDGAYMGSRPIQLSEEAKLLVDANNIGTAKYVTNELNHYGIIGTDYALVVHRPTGRTEAALELEINQRDPISWDAQQAALKVFRRYGKVGSFINTNLVFPENITTIDQLKRFTSLNGHSFLDGKIESGMVIPIAVRSIFTQINGAVEPIFESPVAKCIIVAENSDHCSQIRSMLAENGVK</sequence>